<name>A0ACB9XX54_CHAAC</name>
<gene>
    <name evidence="1" type="ORF">KUCAC02_001271</name>
</gene>
<evidence type="ECO:0000313" key="2">
    <source>
        <dbReference type="Proteomes" id="UP001057452"/>
    </source>
</evidence>
<evidence type="ECO:0000313" key="1">
    <source>
        <dbReference type="EMBL" id="KAI4831742.1"/>
    </source>
</evidence>
<dbReference type="EMBL" id="CM043786">
    <property type="protein sequence ID" value="KAI4831742.1"/>
    <property type="molecule type" value="Genomic_DNA"/>
</dbReference>
<protein>
    <submittedName>
        <fullName evidence="1">Uncharacterized protein</fullName>
    </submittedName>
</protein>
<organism evidence="1 2">
    <name type="scientific">Chaenocephalus aceratus</name>
    <name type="common">Blackfin icefish</name>
    <name type="synonym">Chaenichthys aceratus</name>
    <dbReference type="NCBI Taxonomy" id="36190"/>
    <lineage>
        <taxon>Eukaryota</taxon>
        <taxon>Metazoa</taxon>
        <taxon>Chordata</taxon>
        <taxon>Craniata</taxon>
        <taxon>Vertebrata</taxon>
        <taxon>Euteleostomi</taxon>
        <taxon>Actinopterygii</taxon>
        <taxon>Neopterygii</taxon>
        <taxon>Teleostei</taxon>
        <taxon>Neoteleostei</taxon>
        <taxon>Acanthomorphata</taxon>
        <taxon>Eupercaria</taxon>
        <taxon>Perciformes</taxon>
        <taxon>Notothenioidei</taxon>
        <taxon>Channichthyidae</taxon>
        <taxon>Chaenocephalus</taxon>
    </lineage>
</organism>
<reference evidence="1" key="1">
    <citation type="submission" date="2022-05" db="EMBL/GenBank/DDBJ databases">
        <title>Chromosome-level genome of Chaenocephalus aceratus.</title>
        <authorList>
            <person name="Park H."/>
        </authorList>
    </citation>
    <scope>NUCLEOTIDE SEQUENCE</scope>
    <source>
        <strain evidence="1">KU_202001</strain>
    </source>
</reference>
<accession>A0ACB9XX54</accession>
<dbReference type="Proteomes" id="UP001057452">
    <property type="component" value="Chromosome 2"/>
</dbReference>
<sequence>MDSRRATLLPTRNKTYVYLWTSRQFQEEQAEWDGVNKLLQHHGFKPVYFADPVENRNISDLILLDKKSAGEMRMTMRTMLTDSDRRQALIQELIKSNSELKEEVQEHMRGAAQQSQRATELEGLLDVVRTRVQDLEDRCLSKAVLEQKLSKQREEATDLQRKLYFTVKEEERRSARQSQTFQHICNKVSQQNSPADQQVLDVIDFYETKMSQLLDELRSVKGQGSQVAHQTGIKKTSSNVTPSFKTILKACHEQQKGSQREIEELKKEVERLKRDWIQGPRSKR</sequence>
<proteinExistence type="predicted"/>
<comment type="caution">
    <text evidence="1">The sequence shown here is derived from an EMBL/GenBank/DDBJ whole genome shotgun (WGS) entry which is preliminary data.</text>
</comment>
<keyword evidence="2" id="KW-1185">Reference proteome</keyword>